<gene>
    <name evidence="2" type="ORF">AFUS01_LOCUS21511</name>
</gene>
<sequence length="67" mass="7437">MGGGASVHKNKDQDSDSSTNSHRERESGATVQKQSKSGFRILRKRNKKEQQSSMGKLERGEGLNSFK</sequence>
<evidence type="ECO:0000313" key="2">
    <source>
        <dbReference type="EMBL" id="CAG7733040.1"/>
    </source>
</evidence>
<dbReference type="EMBL" id="CAJVCH010242247">
    <property type="protein sequence ID" value="CAG7733040.1"/>
    <property type="molecule type" value="Genomic_DNA"/>
</dbReference>
<organism evidence="2 3">
    <name type="scientific">Allacma fusca</name>
    <dbReference type="NCBI Taxonomy" id="39272"/>
    <lineage>
        <taxon>Eukaryota</taxon>
        <taxon>Metazoa</taxon>
        <taxon>Ecdysozoa</taxon>
        <taxon>Arthropoda</taxon>
        <taxon>Hexapoda</taxon>
        <taxon>Collembola</taxon>
        <taxon>Symphypleona</taxon>
        <taxon>Sminthuridae</taxon>
        <taxon>Allacma</taxon>
    </lineage>
</organism>
<proteinExistence type="predicted"/>
<dbReference type="Proteomes" id="UP000708208">
    <property type="component" value="Unassembled WGS sequence"/>
</dbReference>
<dbReference type="AlphaFoldDB" id="A0A8J2P5W6"/>
<accession>A0A8J2P5W6</accession>
<feature type="region of interest" description="Disordered" evidence="1">
    <location>
        <begin position="1"/>
        <end position="67"/>
    </location>
</feature>
<evidence type="ECO:0000256" key="1">
    <source>
        <dbReference type="SAM" id="MobiDB-lite"/>
    </source>
</evidence>
<reference evidence="2" key="1">
    <citation type="submission" date="2021-06" db="EMBL/GenBank/DDBJ databases">
        <authorList>
            <person name="Hodson N. C."/>
            <person name="Mongue J. A."/>
            <person name="Jaron S. K."/>
        </authorList>
    </citation>
    <scope>NUCLEOTIDE SEQUENCE</scope>
</reference>
<keyword evidence="3" id="KW-1185">Reference proteome</keyword>
<comment type="caution">
    <text evidence="2">The sequence shown here is derived from an EMBL/GenBank/DDBJ whole genome shotgun (WGS) entry which is preliminary data.</text>
</comment>
<protein>
    <submittedName>
        <fullName evidence="2">Uncharacterized protein</fullName>
    </submittedName>
</protein>
<evidence type="ECO:0000313" key="3">
    <source>
        <dbReference type="Proteomes" id="UP000708208"/>
    </source>
</evidence>
<name>A0A8J2P5W6_9HEXA</name>